<name>A0A1G2LRW4_9BACT</name>
<evidence type="ECO:0000313" key="2">
    <source>
        <dbReference type="Proteomes" id="UP000177171"/>
    </source>
</evidence>
<protein>
    <submittedName>
        <fullName evidence="1">Uncharacterized protein</fullName>
    </submittedName>
</protein>
<gene>
    <name evidence="1" type="ORF">A3G49_02020</name>
</gene>
<sequence>MKPNKRNILFIGIIIAMILTSAYGVEAVFSDIGQLSPSSASTTDSFNFSPNDLFQKLKDFISIEIFIFNPKDMINNDIFAGFNDNIRDITGVDIIKFFSFITGLFYKAFLWLTQLLQSIKSGA</sequence>
<dbReference type="AlphaFoldDB" id="A0A1G2LRW4"/>
<reference evidence="1 2" key="1">
    <citation type="journal article" date="2016" name="Nat. Commun.">
        <title>Thousands of microbial genomes shed light on interconnected biogeochemical processes in an aquifer system.</title>
        <authorList>
            <person name="Anantharaman K."/>
            <person name="Brown C.T."/>
            <person name="Hug L.A."/>
            <person name="Sharon I."/>
            <person name="Castelle C.J."/>
            <person name="Probst A.J."/>
            <person name="Thomas B.C."/>
            <person name="Singh A."/>
            <person name="Wilkins M.J."/>
            <person name="Karaoz U."/>
            <person name="Brodie E.L."/>
            <person name="Williams K.H."/>
            <person name="Hubbard S.S."/>
            <person name="Banfield J.F."/>
        </authorList>
    </citation>
    <scope>NUCLEOTIDE SEQUENCE [LARGE SCALE GENOMIC DNA]</scope>
</reference>
<comment type="caution">
    <text evidence="1">The sequence shown here is derived from an EMBL/GenBank/DDBJ whole genome shotgun (WGS) entry which is preliminary data.</text>
</comment>
<dbReference type="Proteomes" id="UP000177171">
    <property type="component" value="Unassembled WGS sequence"/>
</dbReference>
<evidence type="ECO:0000313" key="1">
    <source>
        <dbReference type="EMBL" id="OHA14380.1"/>
    </source>
</evidence>
<dbReference type="EMBL" id="MHQY01000008">
    <property type="protein sequence ID" value="OHA14380.1"/>
    <property type="molecule type" value="Genomic_DNA"/>
</dbReference>
<accession>A0A1G2LRW4</accession>
<proteinExistence type="predicted"/>
<organism evidence="1 2">
    <name type="scientific">Candidatus Sungbacteria bacterium RIFCSPLOWO2_12_FULL_41_11</name>
    <dbReference type="NCBI Taxonomy" id="1802286"/>
    <lineage>
        <taxon>Bacteria</taxon>
        <taxon>Candidatus Sungiibacteriota</taxon>
    </lineage>
</organism>